<dbReference type="SMART" id="SM00062">
    <property type="entry name" value="PBPb"/>
    <property type="match status" value="1"/>
</dbReference>
<evidence type="ECO:0000256" key="1">
    <source>
        <dbReference type="ARBA" id="ARBA00022729"/>
    </source>
</evidence>
<dbReference type="GO" id="GO:0016020">
    <property type="term" value="C:membrane"/>
    <property type="evidence" value="ECO:0007669"/>
    <property type="project" value="InterPro"/>
</dbReference>
<dbReference type="PANTHER" id="PTHR35936:SF19">
    <property type="entry name" value="AMINO-ACID-BINDING PROTEIN YXEM-RELATED"/>
    <property type="match status" value="1"/>
</dbReference>
<evidence type="ECO:0000259" key="4">
    <source>
        <dbReference type="SMART" id="SM00079"/>
    </source>
</evidence>
<dbReference type="Pfam" id="PF00497">
    <property type="entry name" value="SBP_bac_3"/>
    <property type="match status" value="1"/>
</dbReference>
<dbReference type="SUPFAM" id="SSF53850">
    <property type="entry name" value="Periplasmic binding protein-like II"/>
    <property type="match status" value="1"/>
</dbReference>
<evidence type="ECO:0000256" key="2">
    <source>
        <dbReference type="SAM" id="SignalP"/>
    </source>
</evidence>
<dbReference type="CDD" id="cd13530">
    <property type="entry name" value="PBP2_peptides_like"/>
    <property type="match status" value="1"/>
</dbReference>
<dbReference type="GO" id="GO:0015276">
    <property type="term" value="F:ligand-gated monoatomic ion channel activity"/>
    <property type="evidence" value="ECO:0007669"/>
    <property type="project" value="InterPro"/>
</dbReference>
<name>A0A1T5DM64_9HYPH</name>
<sequence length="291" mass="31104">MKLNSIGVARAAIRGMALAALIATPAMAQDADHPQGEKLKVACDLGFAPFCFKTPTGETTGFTYDMSVALAKQLGRPGVDVTDSNFSAIFAGLFSKRYEMIPAPTNITPERAAQMLFSEPYMPTGLGFLVKKGGKIANLEELKGKALTVNNGSISDKWLTDNEAKYGFTIQRYNKNADAVQAVMIGRAFANVADAPVSRYVATQTPMADVAFVLDSGRNFGIAFRKEDAAFRSQVEGALECIKTDGTLAKIHEKWFGVKPDAGSSSAKVYPGTGAPDFEGYDAAERKAACK</sequence>
<dbReference type="Gene3D" id="3.40.190.10">
    <property type="entry name" value="Periplasmic binding protein-like II"/>
    <property type="match status" value="2"/>
</dbReference>
<organism evidence="5 6">
    <name type="scientific">Bosea thiooxidans</name>
    <dbReference type="NCBI Taxonomy" id="53254"/>
    <lineage>
        <taxon>Bacteria</taxon>
        <taxon>Pseudomonadati</taxon>
        <taxon>Pseudomonadota</taxon>
        <taxon>Alphaproteobacteria</taxon>
        <taxon>Hyphomicrobiales</taxon>
        <taxon>Boseaceae</taxon>
        <taxon>Bosea</taxon>
    </lineage>
</organism>
<dbReference type="InterPro" id="IPR001638">
    <property type="entry name" value="Solute-binding_3/MltF_N"/>
</dbReference>
<dbReference type="Proteomes" id="UP000190130">
    <property type="component" value="Unassembled WGS sequence"/>
</dbReference>
<accession>A0A1T5DM64</accession>
<dbReference type="RefSeq" id="WP_244555549.1">
    <property type="nucleotide sequence ID" value="NZ_FUYX01000004.1"/>
</dbReference>
<feature type="domain" description="Solute-binding protein family 3/N-terminal" evidence="3">
    <location>
        <begin position="38"/>
        <end position="259"/>
    </location>
</feature>
<protein>
    <submittedName>
        <fullName evidence="5">Polar amino acid transport system substrate-binding protein</fullName>
    </submittedName>
</protein>
<feature type="chain" id="PRO_5012278695" evidence="2">
    <location>
        <begin position="29"/>
        <end position="291"/>
    </location>
</feature>
<proteinExistence type="predicted"/>
<dbReference type="PANTHER" id="PTHR35936">
    <property type="entry name" value="MEMBRANE-BOUND LYTIC MUREIN TRANSGLYCOSYLASE F"/>
    <property type="match status" value="1"/>
</dbReference>
<dbReference type="SMART" id="SM00079">
    <property type="entry name" value="PBPe"/>
    <property type="match status" value="1"/>
</dbReference>
<evidence type="ECO:0000313" key="5">
    <source>
        <dbReference type="EMBL" id="SKB72779.1"/>
    </source>
</evidence>
<dbReference type="InterPro" id="IPR001320">
    <property type="entry name" value="Iontro_rcpt_C"/>
</dbReference>
<dbReference type="EMBL" id="FUYX01000004">
    <property type="protein sequence ID" value="SKB72779.1"/>
    <property type="molecule type" value="Genomic_DNA"/>
</dbReference>
<evidence type="ECO:0000259" key="3">
    <source>
        <dbReference type="SMART" id="SM00062"/>
    </source>
</evidence>
<reference evidence="5 6" key="1">
    <citation type="submission" date="2017-02" db="EMBL/GenBank/DDBJ databases">
        <authorList>
            <person name="Peterson S.W."/>
        </authorList>
    </citation>
    <scope>NUCLEOTIDE SEQUENCE [LARGE SCALE GENOMIC DNA]</scope>
    <source>
        <strain evidence="5 6">DSM 9653</strain>
    </source>
</reference>
<evidence type="ECO:0000313" key="6">
    <source>
        <dbReference type="Proteomes" id="UP000190130"/>
    </source>
</evidence>
<keyword evidence="1 2" id="KW-0732">Signal</keyword>
<feature type="signal peptide" evidence="2">
    <location>
        <begin position="1"/>
        <end position="28"/>
    </location>
</feature>
<dbReference type="AlphaFoldDB" id="A0A1T5DM64"/>
<gene>
    <name evidence="5" type="ORF">SAMN05660750_02114</name>
</gene>
<feature type="domain" description="Ionotropic glutamate receptor C-terminal" evidence="4">
    <location>
        <begin position="38"/>
        <end position="258"/>
    </location>
</feature>